<feature type="chain" id="PRO_5004656177" evidence="1">
    <location>
        <begin position="20"/>
        <end position="127"/>
    </location>
</feature>
<dbReference type="Proteomes" id="UP000030742">
    <property type="component" value="Unassembled WGS sequence"/>
</dbReference>
<dbReference type="AlphaFoldDB" id="U4UHB2"/>
<evidence type="ECO:0000313" key="2">
    <source>
        <dbReference type="EMBL" id="ERL92402.1"/>
    </source>
</evidence>
<feature type="signal peptide" evidence="1">
    <location>
        <begin position="1"/>
        <end position="19"/>
    </location>
</feature>
<dbReference type="OrthoDB" id="6344725at2759"/>
<gene>
    <name evidence="2" type="ORF">D910_09716</name>
</gene>
<dbReference type="SUPFAM" id="SSF100910">
    <property type="entry name" value="Chemosensory protein Csp2"/>
    <property type="match status" value="1"/>
</dbReference>
<organism evidence="2 3">
    <name type="scientific">Dendroctonus ponderosae</name>
    <name type="common">Mountain pine beetle</name>
    <dbReference type="NCBI Taxonomy" id="77166"/>
    <lineage>
        <taxon>Eukaryota</taxon>
        <taxon>Metazoa</taxon>
        <taxon>Ecdysozoa</taxon>
        <taxon>Arthropoda</taxon>
        <taxon>Hexapoda</taxon>
        <taxon>Insecta</taxon>
        <taxon>Pterygota</taxon>
        <taxon>Neoptera</taxon>
        <taxon>Endopterygota</taxon>
        <taxon>Coleoptera</taxon>
        <taxon>Polyphaga</taxon>
        <taxon>Cucujiformia</taxon>
        <taxon>Curculionidae</taxon>
        <taxon>Scolytinae</taxon>
        <taxon>Dendroctonus</taxon>
    </lineage>
</organism>
<protein>
    <submittedName>
        <fullName evidence="2">Uncharacterized protein</fullName>
    </submittedName>
</protein>
<dbReference type="InterPro" id="IPR005055">
    <property type="entry name" value="A10/PebIII"/>
</dbReference>
<dbReference type="InterPro" id="IPR036682">
    <property type="entry name" value="OS_D_A10/PebIII_sf"/>
</dbReference>
<evidence type="ECO:0000313" key="3">
    <source>
        <dbReference type="Proteomes" id="UP000030742"/>
    </source>
</evidence>
<proteinExistence type="predicted"/>
<reference evidence="2 3" key="1">
    <citation type="journal article" date="2013" name="Genome Biol.">
        <title>Draft genome of the mountain pine beetle, Dendroctonus ponderosae Hopkins, a major forest pest.</title>
        <authorList>
            <person name="Keeling C.I."/>
            <person name="Yuen M.M."/>
            <person name="Liao N.Y."/>
            <person name="Docking T.R."/>
            <person name="Chan S.K."/>
            <person name="Taylor G.A."/>
            <person name="Palmquist D.L."/>
            <person name="Jackman S.D."/>
            <person name="Nguyen A."/>
            <person name="Li M."/>
            <person name="Henderson H."/>
            <person name="Janes J.K."/>
            <person name="Zhao Y."/>
            <person name="Pandoh P."/>
            <person name="Moore R."/>
            <person name="Sperling F.A."/>
            <person name="Huber D.P."/>
            <person name="Birol I."/>
            <person name="Jones S.J."/>
            <person name="Bohlmann J."/>
        </authorList>
    </citation>
    <scope>NUCLEOTIDE SEQUENCE</scope>
</reference>
<accession>U4UHB2</accession>
<evidence type="ECO:0000256" key="1">
    <source>
        <dbReference type="SAM" id="SignalP"/>
    </source>
</evidence>
<dbReference type="EMBL" id="KB632326">
    <property type="protein sequence ID" value="ERL92402.1"/>
    <property type="molecule type" value="Genomic_DNA"/>
</dbReference>
<dbReference type="PANTHER" id="PTHR11257">
    <property type="entry name" value="CHEMOSENSORY PROTEIN-RELATED"/>
    <property type="match status" value="1"/>
</dbReference>
<dbReference type="Pfam" id="PF03392">
    <property type="entry name" value="OS-D"/>
    <property type="match status" value="1"/>
</dbReference>
<sequence length="127" mass="14761">MWTMKVVLLLVVVVGVAFGEEYTSKFDNVDLDQILSSDRLLRNYINCLLEKGKCTPDGTELKKNLPDALENECSKCTPKQRDGAKKVIRYLIENKRDYWDEVAAKYDPEGTYYKKYQEQAKKENIKL</sequence>
<keyword evidence="1" id="KW-0732">Signal</keyword>
<dbReference type="Gene3D" id="1.10.2080.10">
    <property type="entry name" value="Insect odorant-binding protein A10/Ejaculatory bulb-specific protein 3"/>
    <property type="match status" value="1"/>
</dbReference>
<name>U4UHB2_DENPD</name>
<dbReference type="PANTHER" id="PTHR11257:SF12">
    <property type="entry name" value="EJACULATORY BULB-SPECIFIC PROTEIN 3-RELATED"/>
    <property type="match status" value="1"/>
</dbReference>